<dbReference type="Pfam" id="PF10604">
    <property type="entry name" value="Polyketide_cyc2"/>
    <property type="match status" value="1"/>
</dbReference>
<dbReference type="eggNOG" id="COG3427">
    <property type="taxonomic scope" value="Bacteria"/>
</dbReference>
<feature type="chain" id="PRO_5003513692" description="Ribosome association toxin RatA" evidence="1">
    <location>
        <begin position="24"/>
        <end position="197"/>
    </location>
</feature>
<organism evidence="2 3">
    <name type="scientific">Azospira oryzae (strain ATCC BAA-33 / DSM 13638 / PS)</name>
    <name type="common">Dechlorosoma suillum</name>
    <dbReference type="NCBI Taxonomy" id="640081"/>
    <lineage>
        <taxon>Bacteria</taxon>
        <taxon>Pseudomonadati</taxon>
        <taxon>Pseudomonadota</taxon>
        <taxon>Betaproteobacteria</taxon>
        <taxon>Rhodocyclales</taxon>
        <taxon>Rhodocyclaceae</taxon>
        <taxon>Azospira</taxon>
    </lineage>
</organism>
<keyword evidence="1" id="KW-0732">Signal</keyword>
<evidence type="ECO:0000256" key="1">
    <source>
        <dbReference type="SAM" id="SignalP"/>
    </source>
</evidence>
<evidence type="ECO:0008006" key="4">
    <source>
        <dbReference type="Google" id="ProtNLM"/>
    </source>
</evidence>
<name>G8QJF1_AZOOP</name>
<proteinExistence type="predicted"/>
<dbReference type="KEGG" id="dsu:Dsui_3289"/>
<reference evidence="2 3" key="1">
    <citation type="journal article" date="2012" name="J. Bacteriol.">
        <title>Complete genome sequence of the anaerobic perchlorate-reducing bacterium Azospira suillum strain PS.</title>
        <authorList>
            <person name="Byrne-Bailey K.G."/>
            <person name="Coates J.D."/>
        </authorList>
    </citation>
    <scope>NUCLEOTIDE SEQUENCE [LARGE SCALE GENOMIC DNA]</scope>
    <source>
        <strain evidence="3">ATCC BAA-33 / DSM 13638 / PS</strain>
    </source>
</reference>
<dbReference type="InterPro" id="IPR019587">
    <property type="entry name" value="Polyketide_cyclase/dehydratase"/>
</dbReference>
<dbReference type="RefSeq" id="WP_014238300.1">
    <property type="nucleotide sequence ID" value="NC_016616.1"/>
</dbReference>
<dbReference type="Proteomes" id="UP000005633">
    <property type="component" value="Chromosome"/>
</dbReference>
<dbReference type="AlphaFoldDB" id="G8QJF1"/>
<sequence length="197" mass="21945">MDSCRRRSLQALSLLLFAPGLLAAGASPSARIDEDDIQVRRQGETWTVEAQFVVPVPPSVAWEVLTDFDNMTAILTNLSSSRVLSRQGQVLQVEQKGRARFGIFSFAFESLREITLTPRRRIQARGLAGNTRQFESDMVLAPLDGGTRFSYRVAMVPDFWLPSLLGPSLLQHELAEQFNAMAAEMEKRFAVRLMTGG</sequence>
<dbReference type="STRING" id="640081.Dsui_3289"/>
<evidence type="ECO:0000313" key="3">
    <source>
        <dbReference type="Proteomes" id="UP000005633"/>
    </source>
</evidence>
<dbReference type="InterPro" id="IPR023393">
    <property type="entry name" value="START-like_dom_sf"/>
</dbReference>
<dbReference type="OrthoDB" id="8592441at2"/>
<dbReference type="Gene3D" id="3.30.530.20">
    <property type="match status" value="1"/>
</dbReference>
<dbReference type="HOGENOM" id="CLU_096459_1_0_4"/>
<gene>
    <name evidence="2" type="ordered locus">Dsui_3289</name>
</gene>
<evidence type="ECO:0000313" key="2">
    <source>
        <dbReference type="EMBL" id="AEV27620.1"/>
    </source>
</evidence>
<feature type="signal peptide" evidence="1">
    <location>
        <begin position="1"/>
        <end position="23"/>
    </location>
</feature>
<dbReference type="SUPFAM" id="SSF55961">
    <property type="entry name" value="Bet v1-like"/>
    <property type="match status" value="1"/>
</dbReference>
<protein>
    <recommendedName>
        <fullName evidence="4">Ribosome association toxin RatA</fullName>
    </recommendedName>
</protein>
<accession>G8QJF1</accession>
<dbReference type="EMBL" id="CP003153">
    <property type="protein sequence ID" value="AEV27620.1"/>
    <property type="molecule type" value="Genomic_DNA"/>
</dbReference>